<comment type="caution">
    <text evidence="2">The sequence shown here is derived from an EMBL/GenBank/DDBJ whole genome shotgun (WGS) entry which is preliminary data.</text>
</comment>
<sequence>MFIDIGVIKLSRNAVVELSFPVACGSGTQQCKAKALVVHHGSDGVGLMFCEMDSKVRQMLRMVLFGYATVSQRAYQTSYSTQQADSVTRAIP</sequence>
<accession>A0A0T5Z5Y6</accession>
<reference evidence="3 4" key="1">
    <citation type="submission" date="2015-11" db="EMBL/GenBank/DDBJ databases">
        <title>The genome of Candidatus Endoriftia persephone in Ridgeia piscesae and population structure of the North Eastern Pacific vestimentiferan symbionts.</title>
        <authorList>
            <person name="Perez M."/>
            <person name="Juniper K.S."/>
        </authorList>
    </citation>
    <scope>NUCLEOTIDE SEQUENCE [LARGE SCALE GENOMIC DNA]</scope>
    <source>
        <strain evidence="2">Ind10</strain>
        <strain evidence="1">Ind11</strain>
    </source>
</reference>
<organism evidence="2 3">
    <name type="scientific">endosymbiont of Ridgeia piscesae</name>
    <dbReference type="NCBI Taxonomy" id="54398"/>
    <lineage>
        <taxon>Bacteria</taxon>
        <taxon>Pseudomonadati</taxon>
        <taxon>Pseudomonadota</taxon>
        <taxon>Gammaproteobacteria</taxon>
        <taxon>sulfur-oxidizing symbionts</taxon>
    </lineage>
</organism>
<dbReference type="Proteomes" id="UP000051634">
    <property type="component" value="Unassembled WGS sequence"/>
</dbReference>
<evidence type="ECO:0000313" key="2">
    <source>
        <dbReference type="EMBL" id="KRT58171.1"/>
    </source>
</evidence>
<gene>
    <name evidence="1" type="ORF">Ga0074115_11217</name>
    <name evidence="2" type="ORF">Ga0076813_12972</name>
</gene>
<keyword evidence="4" id="KW-1185">Reference proteome</keyword>
<name>A0A0T5Z5Y6_9GAMM</name>
<dbReference type="EMBL" id="LDXT01000085">
    <property type="protein sequence ID" value="KRT54962.1"/>
    <property type="molecule type" value="Genomic_DNA"/>
</dbReference>
<dbReference type="AlphaFoldDB" id="A0A0T5Z5Y6"/>
<evidence type="ECO:0000313" key="4">
    <source>
        <dbReference type="Proteomes" id="UP000051634"/>
    </source>
</evidence>
<evidence type="ECO:0000313" key="1">
    <source>
        <dbReference type="EMBL" id="KRT54962.1"/>
    </source>
</evidence>
<evidence type="ECO:0000313" key="3">
    <source>
        <dbReference type="Proteomes" id="UP000051276"/>
    </source>
</evidence>
<protein>
    <recommendedName>
        <fullName evidence="5">PilZ domain-containing protein</fullName>
    </recommendedName>
</protein>
<dbReference type="Proteomes" id="UP000051276">
    <property type="component" value="Unassembled WGS sequence"/>
</dbReference>
<evidence type="ECO:0008006" key="5">
    <source>
        <dbReference type="Google" id="ProtNLM"/>
    </source>
</evidence>
<proteinExistence type="predicted"/>
<dbReference type="EMBL" id="LMXI01000397">
    <property type="protein sequence ID" value="KRT58171.1"/>
    <property type="molecule type" value="Genomic_DNA"/>
</dbReference>